<comment type="subcellular location">
    <subcellularLocation>
        <location evidence="1">Membrane</location>
        <topology evidence="1">Single-pass membrane protein</topology>
    </subcellularLocation>
</comment>
<evidence type="ECO:0000313" key="10">
    <source>
        <dbReference type="Ensembl" id="ENSFCTP00005035167.1"/>
    </source>
</evidence>
<dbReference type="PANTHER" id="PTHR10424">
    <property type="entry name" value="VIRAL ENVELOPE PROTEIN"/>
    <property type="match status" value="1"/>
</dbReference>
<dbReference type="Ensembl" id="ENSFCTT00005048618.1">
    <property type="protein sequence ID" value="ENSFCTP00005035167.1"/>
    <property type="gene ID" value="ENSFCTG00005016929.1"/>
</dbReference>
<keyword evidence="2 8" id="KW-0812">Transmembrane</keyword>
<dbReference type="Pfam" id="PF00429">
    <property type="entry name" value="TLV_coat"/>
    <property type="match status" value="1"/>
</dbReference>
<dbReference type="RefSeq" id="XP_044908245.1">
    <property type="nucleotide sequence ID" value="XM_045052310.1"/>
</dbReference>
<feature type="transmembrane region" description="Helical" evidence="8">
    <location>
        <begin position="521"/>
        <end position="546"/>
    </location>
</feature>
<evidence type="ECO:0000256" key="3">
    <source>
        <dbReference type="ARBA" id="ARBA00022729"/>
    </source>
</evidence>
<proteinExistence type="predicted"/>
<dbReference type="Ensembl" id="ENSFCTT00005048713.1">
    <property type="protein sequence ID" value="ENSFCTP00005035249.1"/>
    <property type="gene ID" value="ENSFCTG00005016929.1"/>
</dbReference>
<reference evidence="10" key="1">
    <citation type="journal article" date="2007" name="Genome Res.">
        <title>Initial sequence and comparative analysis of the cat genome.</title>
        <authorList>
            <person name="Pontius J.U."/>
            <person name="Mullikin J.C."/>
            <person name="Smith D.R."/>
            <person name="Lindblad-Toh K."/>
            <person name="Gnerre S."/>
            <person name="Clamp M."/>
            <person name="Chang J."/>
            <person name="Stephens R."/>
            <person name="Neelam B."/>
            <person name="Volfovsky N."/>
            <person name="Schaffer A.A."/>
            <person name="Agarwala R."/>
            <person name="Narfstrom K."/>
            <person name="Murphy W.J."/>
            <person name="Giger U."/>
            <person name="Roca A.L."/>
            <person name="Antunes A."/>
            <person name="Menotti-Raymond M."/>
            <person name="Yuhki N."/>
            <person name="Pecon-Slattery J."/>
            <person name="Johnson W.E."/>
            <person name="Bourque G."/>
            <person name="Tesler G."/>
            <person name="O'Brien S.J."/>
        </authorList>
    </citation>
    <scope>NUCLEOTIDE SEQUENCE [LARGE SCALE GENOMIC DNA]</scope>
    <source>
        <strain evidence="10">Abyssinian</strain>
    </source>
</reference>
<dbReference type="RefSeq" id="XP_044908240.1">
    <property type="nucleotide sequence ID" value="XM_045052305.1"/>
</dbReference>
<dbReference type="PANTHER" id="PTHR10424:SF75">
    <property type="entry name" value="ENDOGENOUS RETROVIRUS GROUP S71 MEMBER 1 ENV POLYPROTEIN"/>
    <property type="match status" value="1"/>
</dbReference>
<protein>
    <submittedName>
        <fullName evidence="10">Uncharacterized protein</fullName>
    </submittedName>
</protein>
<dbReference type="GeneID" id="111557341"/>
<dbReference type="RefSeq" id="XP_044908241.1">
    <property type="nucleotide sequence ID" value="XM_045052306.1"/>
</dbReference>
<reference evidence="10" key="2">
    <citation type="submission" date="2011-09" db="EMBL/GenBank/DDBJ databases">
        <title>Sequence assembly of the Felis catus genome version 6.2.</title>
        <authorList>
            <person name="Hillier L.W."/>
            <person name="Warren W."/>
            <person name="Obrien S."/>
            <person name="Wilson R.K."/>
        </authorList>
    </citation>
    <scope>NUCLEOTIDE SEQUENCE [LARGE SCALE GENOMIC DNA]</scope>
    <source>
        <strain evidence="10">Abyssinian</strain>
    </source>
</reference>
<dbReference type="Gene3D" id="1.10.287.210">
    <property type="match status" value="1"/>
</dbReference>
<dbReference type="Ensembl" id="ENSFCTT00005048656.1">
    <property type="protein sequence ID" value="ENSFCTP00005035201.1"/>
    <property type="gene ID" value="ENSFCTG00005016929.1"/>
</dbReference>
<dbReference type="RefSeq" id="XP_044908243.1">
    <property type="nucleotide sequence ID" value="XM_045052308.1"/>
</dbReference>
<evidence type="ECO:0000256" key="7">
    <source>
        <dbReference type="SAM" id="Coils"/>
    </source>
</evidence>
<keyword evidence="7" id="KW-0175">Coiled coil</keyword>
<reference evidence="11" key="3">
    <citation type="submission" date="2021-02" db="EMBL/GenBank/DDBJ databases">
        <title>Safari Cat Assemblies.</title>
        <authorList>
            <person name="Bredemeyer K.R."/>
            <person name="Murphy W.J."/>
        </authorList>
    </citation>
    <scope>NUCLEOTIDE SEQUENCE [LARGE SCALE GENOMIC DNA]</scope>
</reference>
<evidence type="ECO:0000256" key="5">
    <source>
        <dbReference type="ARBA" id="ARBA00023136"/>
    </source>
</evidence>
<dbReference type="Ensembl" id="ENSFCTT00005048752.1">
    <property type="protein sequence ID" value="ENSFCTP00005035286.1"/>
    <property type="gene ID" value="ENSFCTG00005016929.1"/>
</dbReference>
<dbReference type="GeneTree" id="ENSGT00940000163436"/>
<dbReference type="RefSeq" id="XP_044908244.1">
    <property type="nucleotide sequence ID" value="XM_045052309.1"/>
</dbReference>
<keyword evidence="11" id="KW-1185">Reference proteome</keyword>
<evidence type="ECO:0000256" key="4">
    <source>
        <dbReference type="ARBA" id="ARBA00022989"/>
    </source>
</evidence>
<keyword evidence="6" id="KW-1015">Disulfide bond</keyword>
<dbReference type="Proteomes" id="UP000823872">
    <property type="component" value="Chromosome A2"/>
</dbReference>
<organism evidence="10 11">
    <name type="scientific">Felis catus</name>
    <name type="common">Cat</name>
    <name type="synonym">Felis silvestris catus</name>
    <dbReference type="NCBI Taxonomy" id="9685"/>
    <lineage>
        <taxon>Eukaryota</taxon>
        <taxon>Metazoa</taxon>
        <taxon>Chordata</taxon>
        <taxon>Craniata</taxon>
        <taxon>Vertebrata</taxon>
        <taxon>Euteleostomi</taxon>
        <taxon>Mammalia</taxon>
        <taxon>Eutheria</taxon>
        <taxon>Laurasiatheria</taxon>
        <taxon>Carnivora</taxon>
        <taxon>Feliformia</taxon>
        <taxon>Felidae</taxon>
        <taxon>Felinae</taxon>
        <taxon>Felis</taxon>
    </lineage>
</organism>
<keyword evidence="4 8" id="KW-1133">Transmembrane helix</keyword>
<dbReference type="CDD" id="cd09851">
    <property type="entry name" value="HTLV-1-like_HR1-HR2"/>
    <property type="match status" value="1"/>
</dbReference>
<name>A0ABI7YKZ4_FELCA</name>
<keyword evidence="5 8" id="KW-0472">Membrane</keyword>
<dbReference type="RefSeq" id="XP_044908242.1">
    <property type="nucleotide sequence ID" value="XM_045052307.1"/>
</dbReference>
<accession>A0ABI7YKZ4</accession>
<sequence length="579" mass="63662">MFQIVTLVLLALNLKLLEGGLNAPVDKQRLLQALYGKPCDCRGGVVSTIALPHSKRIVAGSVGRGGLQRSYTQTQDCGTTTAYLTQTYDTTGLQQQQWLCVNKPKPLPPMTKCPCSTFQESMHSSCYDSYQQCIGPDNSTTYFTAILQSNRAAIASDNNMQLQAGCSGSIGAAICWNPRAPIHVSDGGGPQDAVRQIETQTRLKDLAEHMYPQLNYHPLVLPRHSPYELDPQTMSILEITFSLLNISNPTLAQDCWLCLPQQTPRPIAIPTEVDIHITNDCFPSSLPDPFPVQFISPFNASCFINNLTSQNNSIDVGIISLAQCHQYITINSPLCSTNTTVFVCGNNLAYTYLPHNWTGVCILATLLPDIDLVAGKTPMPIPSLDFVAGRSKRAVAVIPLLVGLGITGALTTRTAGLGVSIHSYLRLSRQLIDNVEALSGTIQDLQDQLDSLAEVVLQNRRGLDLLTAEQGGICLALQEKCCFYANKSGIVRTKIKQLQEDLARRRKELAENPLWSGLHGFLPYLLPLLAPLLCLLLLFTLGSLMINKIIDFIRDRLNTIQIMVLRPQYQPLDMESELD</sequence>
<evidence type="ECO:0000313" key="11">
    <source>
        <dbReference type="Proteomes" id="UP000823872"/>
    </source>
</evidence>
<reference evidence="10" key="4">
    <citation type="submission" date="2025-05" db="UniProtKB">
        <authorList>
            <consortium name="Ensembl"/>
        </authorList>
    </citation>
    <scope>IDENTIFICATION</scope>
    <source>
        <strain evidence="10">breed Abyssinian</strain>
    </source>
</reference>
<evidence type="ECO:0000256" key="1">
    <source>
        <dbReference type="ARBA" id="ARBA00004167"/>
    </source>
</evidence>
<evidence type="ECO:0000256" key="8">
    <source>
        <dbReference type="SAM" id="Phobius"/>
    </source>
</evidence>
<gene>
    <name evidence="10" type="primary">LOC111557341</name>
</gene>
<feature type="chain" id="PRO_5045020919" evidence="9">
    <location>
        <begin position="20"/>
        <end position="579"/>
    </location>
</feature>
<dbReference type="InterPro" id="IPR018154">
    <property type="entry name" value="TLV/ENV_coat_polyprotein"/>
</dbReference>
<dbReference type="SUPFAM" id="SSF58069">
    <property type="entry name" value="Virus ectodomain"/>
    <property type="match status" value="1"/>
</dbReference>
<evidence type="ECO:0000256" key="6">
    <source>
        <dbReference type="ARBA" id="ARBA00023157"/>
    </source>
</evidence>
<feature type="coiled-coil region" evidence="7">
    <location>
        <begin position="428"/>
        <end position="455"/>
    </location>
</feature>
<evidence type="ECO:0000256" key="9">
    <source>
        <dbReference type="SAM" id="SignalP"/>
    </source>
</evidence>
<keyword evidence="3 9" id="KW-0732">Signal</keyword>
<feature type="signal peptide" evidence="9">
    <location>
        <begin position="1"/>
        <end position="19"/>
    </location>
</feature>
<evidence type="ECO:0000256" key="2">
    <source>
        <dbReference type="ARBA" id="ARBA00022692"/>
    </source>
</evidence>